<sequence>MPTPWPECQHCRSDHAPQRGPYSLYYSPWPRDGIHEESDRHIGIPQDGRHHGHRSETIRSKLEAKGYPTQVIHLASKRISSCDGCERPGEGCNYRTIPCTKQDDMTAIIPAMIEADILIYACPVHAFGTSNLMQLFLERAGVGYLRFNRPLANKIGGIVIVGRKYNLGNVHDQILNNMLLNRMIVPGSGFPVLVHGDESTRSIPDAEEIVALDQLLDRLVEVSASINTQMLRTEWENERQLISRARQEP</sequence>
<keyword evidence="1" id="KW-0285">Flavoprotein</keyword>
<accession>A0ABX7GZN7</accession>
<dbReference type="InterPro" id="IPR005025">
    <property type="entry name" value="FMN_Rdtase-like_dom"/>
</dbReference>
<evidence type="ECO:0000256" key="2">
    <source>
        <dbReference type="ARBA" id="ARBA00022643"/>
    </source>
</evidence>
<dbReference type="PANTHER" id="PTHR43278">
    <property type="entry name" value="NAD(P)H-DEPENDENT FMN-CONTAINING OXIDOREDUCTASE YWQN-RELATED"/>
    <property type="match status" value="1"/>
</dbReference>
<dbReference type="Gene3D" id="3.40.50.360">
    <property type="match status" value="1"/>
</dbReference>
<dbReference type="EMBL" id="CP064030">
    <property type="protein sequence ID" value="QRN55987.1"/>
    <property type="molecule type" value="Genomic_DNA"/>
</dbReference>
<evidence type="ECO:0000256" key="1">
    <source>
        <dbReference type="ARBA" id="ARBA00022630"/>
    </source>
</evidence>
<evidence type="ECO:0000313" key="5">
    <source>
        <dbReference type="Proteomes" id="UP000663181"/>
    </source>
</evidence>
<dbReference type="PANTHER" id="PTHR43278:SF4">
    <property type="entry name" value="NAD(P)H-DEPENDENT FMN-CONTAINING OXIDOREDUCTASE YWQN-RELATED"/>
    <property type="match status" value="1"/>
</dbReference>
<keyword evidence="5" id="KW-1185">Reference proteome</keyword>
<dbReference type="Pfam" id="PF03358">
    <property type="entry name" value="FMN_red"/>
    <property type="match status" value="1"/>
</dbReference>
<feature type="domain" description="NADPH-dependent FMN reductase-like" evidence="3">
    <location>
        <begin position="45"/>
        <end position="192"/>
    </location>
</feature>
<protein>
    <submittedName>
        <fullName evidence="4">Flavodoxin family protein</fullName>
    </submittedName>
</protein>
<proteinExistence type="predicted"/>
<organism evidence="4 5">
    <name type="scientific">Dyella caseinilytica</name>
    <dbReference type="NCBI Taxonomy" id="1849581"/>
    <lineage>
        <taxon>Bacteria</taxon>
        <taxon>Pseudomonadati</taxon>
        <taxon>Pseudomonadota</taxon>
        <taxon>Gammaproteobacteria</taxon>
        <taxon>Lysobacterales</taxon>
        <taxon>Rhodanobacteraceae</taxon>
        <taxon>Dyella</taxon>
    </lineage>
</organism>
<keyword evidence="2" id="KW-0288">FMN</keyword>
<dbReference type="InterPro" id="IPR051796">
    <property type="entry name" value="ISF_SsuE-like"/>
</dbReference>
<evidence type="ECO:0000259" key="3">
    <source>
        <dbReference type="Pfam" id="PF03358"/>
    </source>
</evidence>
<reference evidence="4 5" key="1">
    <citation type="submission" date="2020-10" db="EMBL/GenBank/DDBJ databases">
        <title>Phylogeny of dyella-like bacteria.</title>
        <authorList>
            <person name="Fu J."/>
        </authorList>
    </citation>
    <scope>NUCLEOTIDE SEQUENCE [LARGE SCALE GENOMIC DNA]</scope>
    <source>
        <strain evidence="4 5">DHOB09</strain>
    </source>
</reference>
<dbReference type="Proteomes" id="UP000663181">
    <property type="component" value="Chromosome"/>
</dbReference>
<dbReference type="InterPro" id="IPR029039">
    <property type="entry name" value="Flavoprotein-like_sf"/>
</dbReference>
<gene>
    <name evidence="4" type="ORF">ISN74_17560</name>
</gene>
<evidence type="ECO:0000313" key="4">
    <source>
        <dbReference type="EMBL" id="QRN55987.1"/>
    </source>
</evidence>
<name>A0ABX7GZN7_9GAMM</name>
<dbReference type="SUPFAM" id="SSF52218">
    <property type="entry name" value="Flavoproteins"/>
    <property type="match status" value="1"/>
</dbReference>